<dbReference type="Proteomes" id="UP000182510">
    <property type="component" value="Chromosome"/>
</dbReference>
<organism evidence="2 3">
    <name type="scientific">Christiangramia salexigens</name>
    <dbReference type="NCBI Taxonomy" id="1913577"/>
    <lineage>
        <taxon>Bacteria</taxon>
        <taxon>Pseudomonadati</taxon>
        <taxon>Bacteroidota</taxon>
        <taxon>Flavobacteriia</taxon>
        <taxon>Flavobacteriales</taxon>
        <taxon>Flavobacteriaceae</taxon>
        <taxon>Christiangramia</taxon>
    </lineage>
</organism>
<keyword evidence="1" id="KW-0812">Transmembrane</keyword>
<dbReference type="OrthoDB" id="9815897at2"/>
<feature type="transmembrane region" description="Helical" evidence="1">
    <location>
        <begin position="35"/>
        <end position="57"/>
    </location>
</feature>
<keyword evidence="1" id="KW-0472">Membrane</keyword>
<dbReference type="AlphaFoldDB" id="A0A1L3J2M3"/>
<dbReference type="KEGG" id="grl:LPB144_02630"/>
<name>A0A1L3J2M3_9FLAO</name>
<reference evidence="2 3" key="1">
    <citation type="submission" date="2016-11" db="EMBL/GenBank/DDBJ databases">
        <title>Gramella sp. LPB0144 isolated from marine environment.</title>
        <authorList>
            <person name="Kim E."/>
            <person name="Yi H."/>
        </authorList>
    </citation>
    <scope>NUCLEOTIDE SEQUENCE [LARGE SCALE GENOMIC DNA]</scope>
    <source>
        <strain evidence="2 3">LPB0144</strain>
    </source>
</reference>
<keyword evidence="1" id="KW-1133">Transmembrane helix</keyword>
<evidence type="ECO:0000313" key="2">
    <source>
        <dbReference type="EMBL" id="APG59369.1"/>
    </source>
</evidence>
<evidence type="ECO:0008006" key="4">
    <source>
        <dbReference type="Google" id="ProtNLM"/>
    </source>
</evidence>
<keyword evidence="3" id="KW-1185">Reference proteome</keyword>
<evidence type="ECO:0000256" key="1">
    <source>
        <dbReference type="SAM" id="Phobius"/>
    </source>
</evidence>
<protein>
    <recommendedName>
        <fullName evidence="4">DUF2752 domain-containing protein</fullName>
    </recommendedName>
</protein>
<sequence>MLPCVNKTLFGIDCTGCGTQRAALLLFRGQFTEAFYMYPAIYLMLFLVVFLLINLFVKFKHDHKIKIGLIILTASVMAGSYIIKMYHLFHLTN</sequence>
<feature type="transmembrane region" description="Helical" evidence="1">
    <location>
        <begin position="69"/>
        <end position="89"/>
    </location>
</feature>
<evidence type="ECO:0000313" key="3">
    <source>
        <dbReference type="Proteomes" id="UP000182510"/>
    </source>
</evidence>
<dbReference type="EMBL" id="CP018153">
    <property type="protein sequence ID" value="APG59369.1"/>
    <property type="molecule type" value="Genomic_DNA"/>
</dbReference>
<accession>A0A1L3J2M3</accession>
<gene>
    <name evidence="2" type="ORF">LPB144_02630</name>
</gene>
<dbReference type="STRING" id="1913577.LPB144_02630"/>
<dbReference type="InterPro" id="IPR021215">
    <property type="entry name" value="DUF2752"/>
</dbReference>
<proteinExistence type="predicted"/>
<dbReference type="Pfam" id="PF10825">
    <property type="entry name" value="DUF2752"/>
    <property type="match status" value="1"/>
</dbReference>